<reference evidence="4 5" key="1">
    <citation type="submission" date="2020-08" db="EMBL/GenBank/DDBJ databases">
        <title>Genomic Encyclopedia of Type Strains, Phase IV (KMG-IV): sequencing the most valuable type-strain genomes for metagenomic binning, comparative biology and taxonomic classification.</title>
        <authorList>
            <person name="Goeker M."/>
        </authorList>
    </citation>
    <scope>NUCLEOTIDE SEQUENCE [LARGE SCALE GENOMIC DNA]</scope>
    <source>
        <strain evidence="4 5">DSM 19612</strain>
    </source>
</reference>
<evidence type="ECO:0000313" key="4">
    <source>
        <dbReference type="EMBL" id="MBB6455074.1"/>
    </source>
</evidence>
<proteinExistence type="predicted"/>
<dbReference type="AlphaFoldDB" id="A0A841Q9V6"/>
<evidence type="ECO:0000256" key="2">
    <source>
        <dbReference type="ARBA" id="ARBA00022777"/>
    </source>
</evidence>
<organism evidence="4 5">
    <name type="scientific">Salirhabdus euzebyi</name>
    <dbReference type="NCBI Taxonomy" id="394506"/>
    <lineage>
        <taxon>Bacteria</taxon>
        <taxon>Bacillati</taxon>
        <taxon>Bacillota</taxon>
        <taxon>Bacilli</taxon>
        <taxon>Bacillales</taxon>
        <taxon>Bacillaceae</taxon>
        <taxon>Salirhabdus</taxon>
    </lineage>
</organism>
<dbReference type="InterPro" id="IPR029056">
    <property type="entry name" value="Ribokinase-like"/>
</dbReference>
<dbReference type="PANTHER" id="PTHR10584">
    <property type="entry name" value="SUGAR KINASE"/>
    <property type="match status" value="1"/>
</dbReference>
<keyword evidence="1" id="KW-0808">Transferase</keyword>
<gene>
    <name evidence="4" type="ORF">HNQ94_003569</name>
</gene>
<sequence>MITTIGDLVVDLIVSHKGNHFGTDSESSIATYAGGQANHVAAWIAKCESNSTLVGRVGNDLYGDFLLKEAKQLGITTAVERDPVLETGKIIILVDESTSERSMYTDRGANIHLSPDQVEASEETIQQSSCLYISGYALFQENTYQAMVKAKEIAKAHHVPVALDPSSTYFLEKFKKRIITFAEDVDFLFPNYEEGVFLTGEQDPDAIMVALKKMSANPILKLGDKGCLLPNGEYITATKVKAVDTTGAGDSFIGAFLAKYEKTKDIFASATFANQIAATAVQKYGGRPSLSS</sequence>
<dbReference type="Proteomes" id="UP000581688">
    <property type="component" value="Unassembled WGS sequence"/>
</dbReference>
<dbReference type="PROSITE" id="PS00584">
    <property type="entry name" value="PFKB_KINASES_2"/>
    <property type="match status" value="1"/>
</dbReference>
<dbReference type="InterPro" id="IPR011611">
    <property type="entry name" value="PfkB_dom"/>
</dbReference>
<dbReference type="GO" id="GO:0016301">
    <property type="term" value="F:kinase activity"/>
    <property type="evidence" value="ECO:0007669"/>
    <property type="project" value="UniProtKB-KW"/>
</dbReference>
<comment type="caution">
    <text evidence="4">The sequence shown here is derived from an EMBL/GenBank/DDBJ whole genome shotgun (WGS) entry which is preliminary data.</text>
</comment>
<dbReference type="EMBL" id="JACHGH010000015">
    <property type="protein sequence ID" value="MBB6455074.1"/>
    <property type="molecule type" value="Genomic_DNA"/>
</dbReference>
<dbReference type="CDD" id="cd01166">
    <property type="entry name" value="KdgK"/>
    <property type="match status" value="1"/>
</dbReference>
<keyword evidence="2 4" id="KW-0418">Kinase</keyword>
<dbReference type="Gene3D" id="3.40.1190.20">
    <property type="match status" value="1"/>
</dbReference>
<dbReference type="RefSeq" id="WP_174497550.1">
    <property type="nucleotide sequence ID" value="NZ_CADDWK010000016.1"/>
</dbReference>
<evidence type="ECO:0000313" key="5">
    <source>
        <dbReference type="Proteomes" id="UP000581688"/>
    </source>
</evidence>
<dbReference type="InterPro" id="IPR002173">
    <property type="entry name" value="Carboh/pur_kinase_PfkB_CS"/>
</dbReference>
<dbReference type="PANTHER" id="PTHR10584:SF167">
    <property type="entry name" value="PFKB DOMAIN PROTEIN"/>
    <property type="match status" value="1"/>
</dbReference>
<dbReference type="Pfam" id="PF00294">
    <property type="entry name" value="PfkB"/>
    <property type="match status" value="1"/>
</dbReference>
<accession>A0A841Q9V6</accession>
<feature type="domain" description="Carbohydrate kinase PfkB" evidence="3">
    <location>
        <begin position="2"/>
        <end position="290"/>
    </location>
</feature>
<keyword evidence="5" id="KW-1185">Reference proteome</keyword>
<evidence type="ECO:0000256" key="1">
    <source>
        <dbReference type="ARBA" id="ARBA00022679"/>
    </source>
</evidence>
<dbReference type="SUPFAM" id="SSF53613">
    <property type="entry name" value="Ribokinase-like"/>
    <property type="match status" value="1"/>
</dbReference>
<evidence type="ECO:0000259" key="3">
    <source>
        <dbReference type="Pfam" id="PF00294"/>
    </source>
</evidence>
<protein>
    <submittedName>
        <fullName evidence="4">Sugar/nucleoside kinase (Ribokinase family)</fullName>
    </submittedName>
</protein>
<name>A0A841Q9V6_9BACI</name>